<dbReference type="GO" id="GO:0006367">
    <property type="term" value="P:transcription initiation at RNA polymerase II promoter"/>
    <property type="evidence" value="ECO:0007669"/>
    <property type="project" value="InterPro"/>
</dbReference>
<dbReference type="Proteomes" id="UP000002899">
    <property type="component" value="Chromosome III"/>
</dbReference>
<dbReference type="AlphaFoldDB" id="A0A1R4ABF4"/>
<comment type="subcellular location">
    <subcellularLocation>
        <location evidence="1">Nucleus</location>
    </subcellularLocation>
</comment>
<protein>
    <submittedName>
        <fullName evidence="4">Transcription initiation factor IIA subunit 1, putative</fullName>
    </submittedName>
</protein>
<dbReference type="Gene3D" id="2.30.18.10">
    <property type="entry name" value="Transcription factor IIA (TFIIA), beta-barrel domain"/>
    <property type="match status" value="1"/>
</dbReference>
<dbReference type="VEuPathDB" id="PiroplasmaDB:BMR1_03g01420"/>
<keyword evidence="2" id="KW-0804">Transcription</keyword>
<reference evidence="4 5" key="3">
    <citation type="journal article" date="2016" name="Sci. Rep.">
        <title>Genome-wide diversity and gene expression profiling of Babesia microti isolates identify polymorphic genes that mediate host-pathogen interactions.</title>
        <authorList>
            <person name="Silva J.C."/>
            <person name="Cornillot E."/>
            <person name="McCracken C."/>
            <person name="Usmani-Brown S."/>
            <person name="Dwivedi A."/>
            <person name="Ifeonu O.O."/>
            <person name="Crabtree J."/>
            <person name="Gotia H.T."/>
            <person name="Virji A.Z."/>
            <person name="Reynes C."/>
            <person name="Colinge J."/>
            <person name="Kumar V."/>
            <person name="Lawres L."/>
            <person name="Pazzi J.E."/>
            <person name="Pablo J.V."/>
            <person name="Hung C."/>
            <person name="Brancato J."/>
            <person name="Kumari P."/>
            <person name="Orvis J."/>
            <person name="Tretina K."/>
            <person name="Chibucos M."/>
            <person name="Ott S."/>
            <person name="Sadzewicz L."/>
            <person name="Sengamalay N."/>
            <person name="Shetty A.C."/>
            <person name="Su Q."/>
            <person name="Tallon L."/>
            <person name="Fraser C.M."/>
            <person name="Frutos R."/>
            <person name="Molina D.M."/>
            <person name="Krause P.J."/>
            <person name="Ben Mamoun C."/>
        </authorList>
    </citation>
    <scope>NUCLEOTIDE SEQUENCE [LARGE SCALE GENOMIC DNA]</scope>
    <source>
        <strain evidence="4 5">RI</strain>
    </source>
</reference>
<dbReference type="InterPro" id="IPR009088">
    <property type="entry name" value="TFIIA_b-brl"/>
</dbReference>
<keyword evidence="5" id="KW-1185">Reference proteome</keyword>
<proteinExistence type="predicted"/>
<dbReference type="EMBL" id="LN871598">
    <property type="protein sequence ID" value="SJK86342.1"/>
    <property type="molecule type" value="Genomic_DNA"/>
</dbReference>
<dbReference type="OrthoDB" id="343448at2759"/>
<organism evidence="4 5">
    <name type="scientific">Babesia microti (strain RI)</name>
    <dbReference type="NCBI Taxonomy" id="1133968"/>
    <lineage>
        <taxon>Eukaryota</taxon>
        <taxon>Sar</taxon>
        <taxon>Alveolata</taxon>
        <taxon>Apicomplexa</taxon>
        <taxon>Aconoidasida</taxon>
        <taxon>Piroplasmida</taxon>
        <taxon>Babesiidae</taxon>
        <taxon>Babesia</taxon>
    </lineage>
</organism>
<dbReference type="GO" id="GO:0005672">
    <property type="term" value="C:transcription factor TFIIA complex"/>
    <property type="evidence" value="ECO:0007669"/>
    <property type="project" value="InterPro"/>
</dbReference>
<evidence type="ECO:0000313" key="5">
    <source>
        <dbReference type="Proteomes" id="UP000002899"/>
    </source>
</evidence>
<keyword evidence="3" id="KW-0539">Nucleus</keyword>
<evidence type="ECO:0000256" key="1">
    <source>
        <dbReference type="ARBA" id="ARBA00004123"/>
    </source>
</evidence>
<evidence type="ECO:0000313" key="4">
    <source>
        <dbReference type="EMBL" id="SJK86342.1"/>
    </source>
</evidence>
<sequence>MGSGFDISELHMRIIQSTIEKCRKFHNPRILDAVKEHWIHRLKYRESCDPEQLQSVKRQLERDDQFSDDEFIDAEVKSVVVDPLPSKESIASNESLSDISDLDDAEPETDDIIIGLLDKVSRPSRKSVGTSLWRLAMKGGILKINGKEIPFGRLEGSFEFV</sequence>
<dbReference type="GeneID" id="24424919"/>
<reference evidence="4 5" key="1">
    <citation type="journal article" date="2012" name="Nucleic Acids Res.">
        <title>Sequencing of the smallest Apicomplexan genome from the human pathogen Babesia microti.</title>
        <authorList>
            <person name="Cornillot E."/>
            <person name="Hadj-Kaddour K."/>
            <person name="Dassouli A."/>
            <person name="Noel B."/>
            <person name="Ranwez V."/>
            <person name="Vacherie B."/>
            <person name="Augagneur Y."/>
            <person name="Bres V."/>
            <person name="Duclos A."/>
            <person name="Randazzo S."/>
            <person name="Carcy B."/>
            <person name="Debierre-Grockiego F."/>
            <person name="Delbecq S."/>
            <person name="Moubri-Menage K."/>
            <person name="Shams-Eldin H."/>
            <person name="Usmani-Brown S."/>
            <person name="Bringaud F."/>
            <person name="Wincker P."/>
            <person name="Vivares C.P."/>
            <person name="Schwarz R.T."/>
            <person name="Schetters T.P."/>
            <person name="Krause P.J."/>
            <person name="Gorenflot A."/>
            <person name="Berry V."/>
            <person name="Barbe V."/>
            <person name="Ben Mamoun C."/>
        </authorList>
    </citation>
    <scope>NUCLEOTIDE SEQUENCE [LARGE SCALE GENOMIC DNA]</scope>
    <source>
        <strain evidence="4 5">RI</strain>
    </source>
</reference>
<dbReference type="SUPFAM" id="SSF50784">
    <property type="entry name" value="Transcription factor IIA (TFIIA), beta-barrel domain"/>
    <property type="match status" value="1"/>
</dbReference>
<dbReference type="RefSeq" id="XP_021338512.1">
    <property type="nucleotide sequence ID" value="XM_021481932.1"/>
</dbReference>
<dbReference type="GO" id="GO:0003743">
    <property type="term" value="F:translation initiation factor activity"/>
    <property type="evidence" value="ECO:0007669"/>
    <property type="project" value="UniProtKB-KW"/>
</dbReference>
<evidence type="ECO:0000256" key="2">
    <source>
        <dbReference type="ARBA" id="ARBA00023163"/>
    </source>
</evidence>
<accession>A0A1R4ABF4</accession>
<reference evidence="4 5" key="2">
    <citation type="journal article" date="2013" name="PLoS ONE">
        <title>Whole genome mapping and re-organization of the nuclear and mitochondrial genomes of Babesia microti isolates.</title>
        <authorList>
            <person name="Cornillot E."/>
            <person name="Dassouli A."/>
            <person name="Garg A."/>
            <person name="Pachikara N."/>
            <person name="Randazzo S."/>
            <person name="Depoix D."/>
            <person name="Carcy B."/>
            <person name="Delbecq S."/>
            <person name="Frutos R."/>
            <person name="Silva J.C."/>
            <person name="Sutton R."/>
            <person name="Krause P.J."/>
            <person name="Mamoun C.B."/>
        </authorList>
    </citation>
    <scope>NUCLEOTIDE SEQUENCE [LARGE SCALE GENOMIC DNA]</scope>
    <source>
        <strain evidence="4 5">RI</strain>
    </source>
</reference>
<evidence type="ECO:0000256" key="3">
    <source>
        <dbReference type="ARBA" id="ARBA00023242"/>
    </source>
</evidence>
<dbReference type="KEGG" id="bmic:BMR1_03g01420"/>
<name>A0A1R4ABF4_BABMR</name>